<keyword evidence="6" id="KW-0067">ATP-binding</keyword>
<dbReference type="Proteomes" id="UP000885771">
    <property type="component" value="Unassembled WGS sequence"/>
</dbReference>
<dbReference type="InterPro" id="IPR011761">
    <property type="entry name" value="ATP-grasp"/>
</dbReference>
<dbReference type="PANTHER" id="PTHR32089">
    <property type="entry name" value="METHYL-ACCEPTING CHEMOTAXIS PROTEIN MCPB"/>
    <property type="match status" value="1"/>
</dbReference>
<keyword evidence="3 5" id="KW-0807">Transducer</keyword>
<evidence type="ECO:0000313" key="12">
    <source>
        <dbReference type="EMBL" id="HHM02715.1"/>
    </source>
</evidence>
<dbReference type="InterPro" id="IPR000727">
    <property type="entry name" value="T_SNARE_dom"/>
</dbReference>
<gene>
    <name evidence="12" type="ORF">ENJ15_06840</name>
</gene>
<dbReference type="SMART" id="SM00283">
    <property type="entry name" value="MA"/>
    <property type="match status" value="1"/>
</dbReference>
<dbReference type="InterPro" id="IPR004089">
    <property type="entry name" value="MCPsignal_dom"/>
</dbReference>
<evidence type="ECO:0000259" key="11">
    <source>
        <dbReference type="PROSITE" id="PS50975"/>
    </source>
</evidence>
<keyword evidence="2" id="KW-0997">Cell inner membrane</keyword>
<dbReference type="Pfam" id="PF00015">
    <property type="entry name" value="MCPsignal"/>
    <property type="match status" value="1"/>
</dbReference>
<feature type="domain" description="HAMP" evidence="10">
    <location>
        <begin position="210"/>
        <end position="262"/>
    </location>
</feature>
<comment type="subcellular location">
    <subcellularLocation>
        <location evidence="1">Cell inner membrane</location>
        <topology evidence="1">Multi-pass membrane protein</topology>
    </subcellularLocation>
</comment>
<feature type="domain" description="ATP-grasp" evidence="11">
    <location>
        <begin position="276"/>
        <end position="490"/>
    </location>
</feature>
<dbReference type="CDD" id="cd06225">
    <property type="entry name" value="HAMP"/>
    <property type="match status" value="1"/>
</dbReference>
<evidence type="ECO:0000259" key="8">
    <source>
        <dbReference type="PROSITE" id="PS50111"/>
    </source>
</evidence>
<evidence type="ECO:0000259" key="9">
    <source>
        <dbReference type="PROSITE" id="PS50192"/>
    </source>
</evidence>
<feature type="domain" description="T-SNARE coiled-coil homology" evidence="9">
    <location>
        <begin position="440"/>
        <end position="502"/>
    </location>
</feature>
<dbReference type="GO" id="GO:0005524">
    <property type="term" value="F:ATP binding"/>
    <property type="evidence" value="ECO:0007669"/>
    <property type="project" value="UniProtKB-UniRule"/>
</dbReference>
<evidence type="ECO:0000256" key="4">
    <source>
        <dbReference type="ARBA" id="ARBA00029447"/>
    </source>
</evidence>
<keyword evidence="7" id="KW-0472">Membrane</keyword>
<dbReference type="InterPro" id="IPR003660">
    <property type="entry name" value="HAMP_dom"/>
</dbReference>
<dbReference type="AlphaFoldDB" id="A0A7V5RRE0"/>
<sequence length="554" mass="60196">MFKNMKIKYKLFGGFFLAFLILATVAFKSQYALTTIHEKELQVNQMGELQQLLLKKITDHYKWVNKVNEDIVRQSTGLTVEKDDHACSLGKWLYGSGRRNTITMFPGLKGVLSSLEEPHARLHNSAMGLEKLLQLNVSQIAISNYYKNKTSPALLDVQAGLQKAVDILSRDAQTAGRELEDIQRSAIQWGYGLLIFAAFAFILISILLSNLIVKPLAESVEYAQAIQNEDLTVSLYSDRGDEIGELQKALNDMGENLKSILGDVLSYSDQLAGASEQMNEAAGKMSRETAQVNEKSHTVASAAEEMSMTMKDVSSASEHATANMNHVASSTEQMSATVSEIAQNSENARSITEKAVRSVEQASTKVAVLGEAARQVTQVVEVINDISEQTKLLALNATIEAARAGEAGKGFAVVANEVKELAKQTNDAIGEIRTKIEAIQNSTDDTISEISSISKVIGEVNDTVNNIATAVEEQSVTTNDIAYNVKDAANGLSTVSDSVTQSAMASQSIAADISMVNQTNDLVLQESQLVSENAGELAKMSEQLKSIVQRFRLN</sequence>
<evidence type="ECO:0000256" key="3">
    <source>
        <dbReference type="ARBA" id="ARBA00023224"/>
    </source>
</evidence>
<keyword evidence="7" id="KW-1133">Transmembrane helix</keyword>
<dbReference type="PANTHER" id="PTHR32089:SF112">
    <property type="entry name" value="LYSOZYME-LIKE PROTEIN-RELATED"/>
    <property type="match status" value="1"/>
</dbReference>
<keyword evidence="6" id="KW-0547">Nucleotide-binding</keyword>
<dbReference type="PRINTS" id="PR00260">
    <property type="entry name" value="CHEMTRNSDUCR"/>
</dbReference>
<dbReference type="Pfam" id="PF00672">
    <property type="entry name" value="HAMP"/>
    <property type="match status" value="1"/>
</dbReference>
<dbReference type="Gene3D" id="6.10.340.10">
    <property type="match status" value="1"/>
</dbReference>
<dbReference type="Gene3D" id="1.10.287.950">
    <property type="entry name" value="Methyl-accepting chemotaxis protein"/>
    <property type="match status" value="1"/>
</dbReference>
<name>A0A7V5RRE0_CALAY</name>
<evidence type="ECO:0000256" key="6">
    <source>
        <dbReference type="PROSITE-ProRule" id="PRU00409"/>
    </source>
</evidence>
<dbReference type="InterPro" id="IPR004090">
    <property type="entry name" value="Chemotax_Me-accpt_rcpt"/>
</dbReference>
<dbReference type="PROSITE" id="PS50192">
    <property type="entry name" value="T_SNARE"/>
    <property type="match status" value="1"/>
</dbReference>
<reference evidence="12" key="1">
    <citation type="journal article" date="2020" name="mSystems">
        <title>Genome- and Community-Level Interaction Insights into Carbon Utilization and Element Cycling Functions of Hydrothermarchaeota in Hydrothermal Sediment.</title>
        <authorList>
            <person name="Zhou Z."/>
            <person name="Liu Y."/>
            <person name="Xu W."/>
            <person name="Pan J."/>
            <person name="Luo Z.H."/>
            <person name="Li M."/>
        </authorList>
    </citation>
    <scope>NUCLEOTIDE SEQUENCE [LARGE SCALE GENOMIC DNA]</scope>
    <source>
        <strain evidence="12">HyVt-460</strain>
    </source>
</reference>
<dbReference type="GO" id="GO:0006935">
    <property type="term" value="P:chemotaxis"/>
    <property type="evidence" value="ECO:0007669"/>
    <property type="project" value="InterPro"/>
</dbReference>
<proteinExistence type="inferred from homology"/>
<dbReference type="PROSITE" id="PS50885">
    <property type="entry name" value="HAMP"/>
    <property type="match status" value="1"/>
</dbReference>
<evidence type="ECO:0000259" key="10">
    <source>
        <dbReference type="PROSITE" id="PS50885"/>
    </source>
</evidence>
<feature type="domain" description="Methyl-accepting transducer" evidence="8">
    <location>
        <begin position="295"/>
        <end position="517"/>
    </location>
</feature>
<comment type="caution">
    <text evidence="12">The sequence shown here is derived from an EMBL/GenBank/DDBJ whole genome shotgun (WGS) entry which is preliminary data.</text>
</comment>
<dbReference type="Pfam" id="PF13682">
    <property type="entry name" value="CZB"/>
    <property type="match status" value="1"/>
</dbReference>
<dbReference type="EMBL" id="DRLI01000261">
    <property type="protein sequence ID" value="HHM02715.1"/>
    <property type="molecule type" value="Genomic_DNA"/>
</dbReference>
<evidence type="ECO:0000256" key="2">
    <source>
        <dbReference type="ARBA" id="ARBA00022519"/>
    </source>
</evidence>
<accession>A0A7V5RRE0</accession>
<dbReference type="PROSITE" id="PS50975">
    <property type="entry name" value="ATP_GRASP"/>
    <property type="match status" value="1"/>
</dbReference>
<dbReference type="PROSITE" id="PS50111">
    <property type="entry name" value="CHEMOTAXIS_TRANSDUC_2"/>
    <property type="match status" value="1"/>
</dbReference>
<dbReference type="Gene3D" id="1.20.120.30">
    <property type="entry name" value="Aspartate receptor, ligand-binding domain"/>
    <property type="match status" value="1"/>
</dbReference>
<protein>
    <submittedName>
        <fullName evidence="12">HAMP domain-containing protein</fullName>
    </submittedName>
</protein>
<dbReference type="GO" id="GO:0004888">
    <property type="term" value="F:transmembrane signaling receptor activity"/>
    <property type="evidence" value="ECO:0007669"/>
    <property type="project" value="InterPro"/>
</dbReference>
<comment type="similarity">
    <text evidence="4">Belongs to the methyl-accepting chemotaxis (MCP) protein family.</text>
</comment>
<organism evidence="12">
    <name type="scientific">Caldithrix abyssi</name>
    <dbReference type="NCBI Taxonomy" id="187145"/>
    <lineage>
        <taxon>Bacteria</taxon>
        <taxon>Pseudomonadati</taxon>
        <taxon>Calditrichota</taxon>
        <taxon>Calditrichia</taxon>
        <taxon>Calditrichales</taxon>
        <taxon>Calditrichaceae</taxon>
        <taxon>Caldithrix</taxon>
    </lineage>
</organism>
<feature type="transmembrane region" description="Helical" evidence="7">
    <location>
        <begin position="189"/>
        <end position="213"/>
    </location>
</feature>
<dbReference type="GO" id="GO:0007165">
    <property type="term" value="P:signal transduction"/>
    <property type="evidence" value="ECO:0007669"/>
    <property type="project" value="UniProtKB-KW"/>
</dbReference>
<dbReference type="GO" id="GO:0005886">
    <property type="term" value="C:plasma membrane"/>
    <property type="evidence" value="ECO:0007669"/>
    <property type="project" value="UniProtKB-SubCell"/>
</dbReference>
<dbReference type="InterPro" id="IPR025991">
    <property type="entry name" value="Chemoreceptor_zinc-bind_dom"/>
</dbReference>
<dbReference type="SUPFAM" id="SSF58104">
    <property type="entry name" value="Methyl-accepting chemotaxis protein (MCP) signaling domain"/>
    <property type="match status" value="1"/>
</dbReference>
<dbReference type="GO" id="GO:0046872">
    <property type="term" value="F:metal ion binding"/>
    <property type="evidence" value="ECO:0007669"/>
    <property type="project" value="InterPro"/>
</dbReference>
<evidence type="ECO:0000256" key="1">
    <source>
        <dbReference type="ARBA" id="ARBA00004429"/>
    </source>
</evidence>
<evidence type="ECO:0000256" key="7">
    <source>
        <dbReference type="SAM" id="Phobius"/>
    </source>
</evidence>
<dbReference type="SMART" id="SM00304">
    <property type="entry name" value="HAMP"/>
    <property type="match status" value="1"/>
</dbReference>
<evidence type="ECO:0000256" key="5">
    <source>
        <dbReference type="PROSITE-ProRule" id="PRU00284"/>
    </source>
</evidence>
<keyword evidence="7" id="KW-0812">Transmembrane</keyword>
<keyword evidence="2" id="KW-1003">Cell membrane</keyword>